<gene>
    <name evidence="9" type="ORF">IAD18_08225</name>
</gene>
<dbReference type="GO" id="GO:0016020">
    <property type="term" value="C:membrane"/>
    <property type="evidence" value="ECO:0007669"/>
    <property type="project" value="UniProtKB-SubCell"/>
</dbReference>
<organism evidence="9 10">
    <name type="scientific">Candidatus Limisoma intestinavium</name>
    <dbReference type="NCBI Taxonomy" id="2840856"/>
    <lineage>
        <taxon>Bacteria</taxon>
        <taxon>Pseudomonadati</taxon>
        <taxon>Bacteroidota</taxon>
        <taxon>Bacteroidia</taxon>
        <taxon>Bacteroidales</taxon>
        <taxon>Candidatus Limisoma</taxon>
    </lineage>
</organism>
<evidence type="ECO:0000256" key="7">
    <source>
        <dbReference type="SAM" id="Phobius"/>
    </source>
</evidence>
<evidence type="ECO:0000256" key="2">
    <source>
        <dbReference type="ARBA" id="ARBA00006464"/>
    </source>
</evidence>
<reference evidence="9" key="2">
    <citation type="journal article" date="2021" name="PeerJ">
        <title>Extensive microbial diversity within the chicken gut microbiome revealed by metagenomics and culture.</title>
        <authorList>
            <person name="Gilroy R."/>
            <person name="Ravi A."/>
            <person name="Getino M."/>
            <person name="Pursley I."/>
            <person name="Horton D.L."/>
            <person name="Alikhan N.F."/>
            <person name="Baker D."/>
            <person name="Gharbi K."/>
            <person name="Hall N."/>
            <person name="Watson M."/>
            <person name="Adriaenssens E.M."/>
            <person name="Foster-Nyarko E."/>
            <person name="Jarju S."/>
            <person name="Secka A."/>
            <person name="Antonio M."/>
            <person name="Oren A."/>
            <person name="Chaudhuri R.R."/>
            <person name="La Ragione R."/>
            <person name="Hildebrand F."/>
            <person name="Pallen M.J."/>
        </authorList>
    </citation>
    <scope>NUCLEOTIDE SEQUENCE</scope>
    <source>
        <strain evidence="9">17073</strain>
    </source>
</reference>
<reference evidence="9" key="1">
    <citation type="submission" date="2020-10" db="EMBL/GenBank/DDBJ databases">
        <authorList>
            <person name="Gilroy R."/>
        </authorList>
    </citation>
    <scope>NUCLEOTIDE SEQUENCE</scope>
    <source>
        <strain evidence="9">17073</strain>
    </source>
</reference>
<feature type="transmembrane region" description="Helical" evidence="7">
    <location>
        <begin position="272"/>
        <end position="293"/>
    </location>
</feature>
<comment type="caution">
    <text evidence="9">The sequence shown here is derived from an EMBL/GenBank/DDBJ whole genome shotgun (WGS) entry which is preliminary data.</text>
</comment>
<keyword evidence="4 7" id="KW-0812">Transmembrane</keyword>
<feature type="transmembrane region" description="Helical" evidence="7">
    <location>
        <begin position="45"/>
        <end position="63"/>
    </location>
</feature>
<comment type="similarity">
    <text evidence="2">Belongs to the bacterial sugar transferase family.</text>
</comment>
<proteinExistence type="inferred from homology"/>
<dbReference type="GO" id="GO:0089702">
    <property type="term" value="F:undecaprenyl-phosphate glucose phosphotransferase activity"/>
    <property type="evidence" value="ECO:0007669"/>
    <property type="project" value="UniProtKB-EC"/>
</dbReference>
<dbReference type="EC" id="2.7.8.31" evidence="9"/>
<dbReference type="PANTHER" id="PTHR30576:SF0">
    <property type="entry name" value="UNDECAPRENYL-PHOSPHATE N-ACETYLGALACTOSAMINYL 1-PHOSPHATE TRANSFERASE-RELATED"/>
    <property type="match status" value="1"/>
</dbReference>
<dbReference type="Proteomes" id="UP000824076">
    <property type="component" value="Unassembled WGS sequence"/>
</dbReference>
<comment type="subcellular location">
    <subcellularLocation>
        <location evidence="1">Membrane</location>
        <topology evidence="1">Multi-pass membrane protein</topology>
    </subcellularLocation>
</comment>
<name>A0A9D1IP83_9BACT</name>
<dbReference type="InterPro" id="IPR003362">
    <property type="entry name" value="Bact_transf"/>
</dbReference>
<feature type="domain" description="Bacterial sugar transferase" evidence="8">
    <location>
        <begin position="267"/>
        <end position="450"/>
    </location>
</feature>
<evidence type="ECO:0000256" key="4">
    <source>
        <dbReference type="ARBA" id="ARBA00022692"/>
    </source>
</evidence>
<dbReference type="NCBIfam" id="TIGR03023">
    <property type="entry name" value="WcaJ_sugtrans"/>
    <property type="match status" value="1"/>
</dbReference>
<evidence type="ECO:0000313" key="9">
    <source>
        <dbReference type="EMBL" id="HIU39634.1"/>
    </source>
</evidence>
<keyword evidence="5 7" id="KW-1133">Transmembrane helix</keyword>
<dbReference type="EMBL" id="DVMS01000231">
    <property type="protein sequence ID" value="HIU39634.1"/>
    <property type="molecule type" value="Genomic_DNA"/>
</dbReference>
<evidence type="ECO:0000256" key="3">
    <source>
        <dbReference type="ARBA" id="ARBA00022679"/>
    </source>
</evidence>
<dbReference type="InterPro" id="IPR017473">
    <property type="entry name" value="Undecaprenyl-P_gluc_Ptfrase"/>
</dbReference>
<dbReference type="Gene3D" id="3.40.50.720">
    <property type="entry name" value="NAD(P)-binding Rossmann-like Domain"/>
    <property type="match status" value="1"/>
</dbReference>
<evidence type="ECO:0000256" key="5">
    <source>
        <dbReference type="ARBA" id="ARBA00022989"/>
    </source>
</evidence>
<dbReference type="Pfam" id="PF13727">
    <property type="entry name" value="CoA_binding_3"/>
    <property type="match status" value="1"/>
</dbReference>
<dbReference type="InterPro" id="IPR017475">
    <property type="entry name" value="EPS_sugar_tfrase"/>
</dbReference>
<feature type="transmembrane region" description="Helical" evidence="7">
    <location>
        <begin position="75"/>
        <end position="95"/>
    </location>
</feature>
<evidence type="ECO:0000259" key="8">
    <source>
        <dbReference type="Pfam" id="PF02397"/>
    </source>
</evidence>
<feature type="transmembrane region" description="Helical" evidence="7">
    <location>
        <begin position="12"/>
        <end position="33"/>
    </location>
</feature>
<keyword evidence="6 7" id="KW-0472">Membrane</keyword>
<dbReference type="AlphaFoldDB" id="A0A9D1IP83"/>
<keyword evidence="3 9" id="KW-0808">Transferase</keyword>
<evidence type="ECO:0000313" key="10">
    <source>
        <dbReference type="Proteomes" id="UP000824076"/>
    </source>
</evidence>
<feature type="transmembrane region" description="Helical" evidence="7">
    <location>
        <begin position="101"/>
        <end position="123"/>
    </location>
</feature>
<sequence>MVKKGRYGQFISGLFTLVDFLILNLTYLILYLFNNEPDDFFTRHVWFMMNITFAAGCSIYSNIHNRRVVFADRVVLTATKSVMLFAILFFASLLFLNLDNIRVLTFVEFFLIFFPSLSIWWLLSRQMLKIYRSRGFNFKRTVIIGGSTVGMRLLDELIGDDGYGFRIMGLFDDTPRQTKYYKGGLDNLEAFIKDNLIDEMYCTLPDGEDGVVQRMIKLADRNAVDFYYVPQFGSAIKRQFELQSIGNVPILAIRPNPLNKTLNRLIKRTFDIIFSSCVLVFTPIVLPLIALGIKLSSPGPIFFKQKRTGYRGKEFYCYKFRTMKVNNDSDSVQATENDPRKTAFGDFLRRTSIDELPQFFNVWKGDMSIVGPRPHMLKHTKDYSALIDKYMVRHTIKPGITGWAQVNGYRGETRELWQMEKRVEYDVWYAENWNLMLDLKIIFLTVKNAIRGEKNAF</sequence>
<protein>
    <submittedName>
        <fullName evidence="9">Undecaprenyl-phosphate glucose phosphotransferase</fullName>
        <ecNumber evidence="9">2.7.8.31</ecNumber>
    </submittedName>
</protein>
<dbReference type="PANTHER" id="PTHR30576">
    <property type="entry name" value="COLANIC BIOSYNTHESIS UDP-GLUCOSE LIPID CARRIER TRANSFERASE"/>
    <property type="match status" value="1"/>
</dbReference>
<evidence type="ECO:0000256" key="6">
    <source>
        <dbReference type="ARBA" id="ARBA00023136"/>
    </source>
</evidence>
<accession>A0A9D1IP83</accession>
<evidence type="ECO:0000256" key="1">
    <source>
        <dbReference type="ARBA" id="ARBA00004141"/>
    </source>
</evidence>
<dbReference type="Pfam" id="PF02397">
    <property type="entry name" value="Bac_transf"/>
    <property type="match status" value="1"/>
</dbReference>
<dbReference type="NCBIfam" id="TIGR03025">
    <property type="entry name" value="EPS_sugtrans"/>
    <property type="match status" value="1"/>
</dbReference>